<sequence length="250" mass="29601">MNSVVYHYTSIDILDKILRFKKLRFSEMNSLNDKSEYQYGIQLLKDRIVEFEEENNVSSPFEISMLDRFSFRDSLFSISFTEYGDDLAFWNSYYVDKEKSVSIGFTKDSVFNDNFIINQCIYGNPYPKMSRERYNWFRKIFDLNTKLSNITEREYLQITFQTAHIKQKAFKIENEFRSVSFCPKDKELGEFTRNGKSVRFFDQSFQVNSISEIIIGPSVKQISNFMEVRSLIDELGLDIEIKRSAIPLEL</sequence>
<keyword evidence="2" id="KW-1185">Reference proteome</keyword>
<name>A0ABW6B9R9_9SPHI</name>
<reference evidence="2" key="1">
    <citation type="journal article" date="2019" name="Int. J. Syst. Evol. Microbiol.">
        <title>The Global Catalogue of Microorganisms (GCM) 10K type strain sequencing project: providing services to taxonomists for standard genome sequencing and annotation.</title>
        <authorList>
            <consortium name="The Broad Institute Genomics Platform"/>
            <consortium name="The Broad Institute Genome Sequencing Center for Infectious Disease"/>
            <person name="Wu L."/>
            <person name="Ma J."/>
        </authorList>
    </citation>
    <scope>NUCLEOTIDE SEQUENCE [LARGE SCALE GENOMIC DNA]</scope>
    <source>
        <strain evidence="2">KCTC 22814</strain>
    </source>
</reference>
<proteinExistence type="predicted"/>
<evidence type="ECO:0000313" key="2">
    <source>
        <dbReference type="Proteomes" id="UP001597525"/>
    </source>
</evidence>
<dbReference type="EMBL" id="JBHUPB010000003">
    <property type="protein sequence ID" value="MFD2966293.1"/>
    <property type="molecule type" value="Genomic_DNA"/>
</dbReference>
<gene>
    <name evidence="1" type="ORF">ACFS7Y_02795</name>
</gene>
<evidence type="ECO:0008006" key="3">
    <source>
        <dbReference type="Google" id="ProtNLM"/>
    </source>
</evidence>
<evidence type="ECO:0000313" key="1">
    <source>
        <dbReference type="EMBL" id="MFD2966293.1"/>
    </source>
</evidence>
<dbReference type="RefSeq" id="WP_320184083.1">
    <property type="nucleotide sequence ID" value="NZ_CP138332.1"/>
</dbReference>
<comment type="caution">
    <text evidence="1">The sequence shown here is derived from an EMBL/GenBank/DDBJ whole genome shotgun (WGS) entry which is preliminary data.</text>
</comment>
<organism evidence="1 2">
    <name type="scientific">Sphingobacterium bambusae</name>
    <dbReference type="NCBI Taxonomy" id="662858"/>
    <lineage>
        <taxon>Bacteria</taxon>
        <taxon>Pseudomonadati</taxon>
        <taxon>Bacteroidota</taxon>
        <taxon>Sphingobacteriia</taxon>
        <taxon>Sphingobacteriales</taxon>
        <taxon>Sphingobacteriaceae</taxon>
        <taxon>Sphingobacterium</taxon>
    </lineage>
</organism>
<protein>
    <recommendedName>
        <fullName evidence="3">DUF2971 domain-containing protein</fullName>
    </recommendedName>
</protein>
<dbReference type="Proteomes" id="UP001597525">
    <property type="component" value="Unassembled WGS sequence"/>
</dbReference>
<accession>A0ABW6B9R9</accession>